<protein>
    <submittedName>
        <fullName evidence="10">Putative spermidine/putrescine transport system permease protein</fullName>
    </submittedName>
</protein>
<dbReference type="SUPFAM" id="SSF161098">
    <property type="entry name" value="MetI-like"/>
    <property type="match status" value="1"/>
</dbReference>
<name>A0A1H7T2Z0_9HYPH</name>
<dbReference type="OrthoDB" id="9807047at2"/>
<dbReference type="Proteomes" id="UP000199664">
    <property type="component" value="Unassembled WGS sequence"/>
</dbReference>
<feature type="transmembrane region" description="Helical" evidence="8">
    <location>
        <begin position="309"/>
        <end position="335"/>
    </location>
</feature>
<evidence type="ECO:0000313" key="10">
    <source>
        <dbReference type="EMBL" id="SEL79183.1"/>
    </source>
</evidence>
<comment type="similarity">
    <text evidence="2">Belongs to the binding-protein-dependent transport system permease family. CysTW subfamily.</text>
</comment>
<feature type="domain" description="ABC transmembrane type-1" evidence="9">
    <location>
        <begin position="172"/>
        <end position="378"/>
    </location>
</feature>
<keyword evidence="4" id="KW-1003">Cell membrane</keyword>
<evidence type="ECO:0000256" key="4">
    <source>
        <dbReference type="ARBA" id="ARBA00022475"/>
    </source>
</evidence>
<dbReference type="STRING" id="1036779.SAMN04515666_105333"/>
<proteinExistence type="inferred from homology"/>
<evidence type="ECO:0000259" key="9">
    <source>
        <dbReference type="PROSITE" id="PS50928"/>
    </source>
</evidence>
<keyword evidence="11" id="KW-1185">Reference proteome</keyword>
<feature type="transmembrane region" description="Helical" evidence="8">
    <location>
        <begin position="209"/>
        <end position="230"/>
    </location>
</feature>
<evidence type="ECO:0000256" key="3">
    <source>
        <dbReference type="ARBA" id="ARBA00022448"/>
    </source>
</evidence>
<evidence type="ECO:0000256" key="2">
    <source>
        <dbReference type="ARBA" id="ARBA00007069"/>
    </source>
</evidence>
<keyword evidence="5 8" id="KW-0812">Transmembrane</keyword>
<reference evidence="11" key="1">
    <citation type="submission" date="2016-10" db="EMBL/GenBank/DDBJ databases">
        <authorList>
            <person name="Varghese N."/>
            <person name="Submissions S."/>
        </authorList>
    </citation>
    <scope>NUCLEOTIDE SEQUENCE [LARGE SCALE GENOMIC DNA]</scope>
    <source>
        <strain evidence="11">LMG 26383,CCUG 61248,R- 45681</strain>
    </source>
</reference>
<dbReference type="PANTHER" id="PTHR42929">
    <property type="entry name" value="INNER MEMBRANE ABC TRANSPORTER PERMEASE PROTEIN YDCU-RELATED-RELATED"/>
    <property type="match status" value="1"/>
</dbReference>
<dbReference type="RefSeq" id="WP_091836740.1">
    <property type="nucleotide sequence ID" value="NZ_FOAN01000005.1"/>
</dbReference>
<gene>
    <name evidence="10" type="ORF">SAMN04515666_105333</name>
</gene>
<keyword evidence="3 8" id="KW-0813">Transport</keyword>
<dbReference type="Pfam" id="PF00528">
    <property type="entry name" value="BPD_transp_1"/>
    <property type="match status" value="1"/>
</dbReference>
<evidence type="ECO:0000256" key="6">
    <source>
        <dbReference type="ARBA" id="ARBA00022989"/>
    </source>
</evidence>
<dbReference type="GO" id="GO:0055085">
    <property type="term" value="P:transmembrane transport"/>
    <property type="evidence" value="ECO:0007669"/>
    <property type="project" value="InterPro"/>
</dbReference>
<evidence type="ECO:0000256" key="8">
    <source>
        <dbReference type="RuleBase" id="RU363032"/>
    </source>
</evidence>
<feature type="transmembrane region" description="Helical" evidence="8">
    <location>
        <begin position="355"/>
        <end position="382"/>
    </location>
</feature>
<organism evidence="10 11">
    <name type="scientific">Bosea lupini</name>
    <dbReference type="NCBI Taxonomy" id="1036779"/>
    <lineage>
        <taxon>Bacteria</taxon>
        <taxon>Pseudomonadati</taxon>
        <taxon>Pseudomonadota</taxon>
        <taxon>Alphaproteobacteria</taxon>
        <taxon>Hyphomicrobiales</taxon>
        <taxon>Boseaceae</taxon>
        <taxon>Bosea</taxon>
    </lineage>
</organism>
<dbReference type="PROSITE" id="PS50928">
    <property type="entry name" value="ABC_TM1"/>
    <property type="match status" value="1"/>
</dbReference>
<feature type="transmembrane region" description="Helical" evidence="8">
    <location>
        <begin position="178"/>
        <end position="197"/>
    </location>
</feature>
<dbReference type="EMBL" id="FOAN01000005">
    <property type="protein sequence ID" value="SEL79183.1"/>
    <property type="molecule type" value="Genomic_DNA"/>
</dbReference>
<dbReference type="InterPro" id="IPR035906">
    <property type="entry name" value="MetI-like_sf"/>
</dbReference>
<dbReference type="AlphaFoldDB" id="A0A1H7T2Z0"/>
<comment type="subcellular location">
    <subcellularLocation>
        <location evidence="1 8">Cell membrane</location>
        <topology evidence="1 8">Multi-pass membrane protein</topology>
    </subcellularLocation>
</comment>
<feature type="transmembrane region" description="Helical" evidence="8">
    <location>
        <begin position="258"/>
        <end position="279"/>
    </location>
</feature>
<dbReference type="PANTHER" id="PTHR42929:SF5">
    <property type="entry name" value="ABC TRANSPORTER PERMEASE PROTEIN"/>
    <property type="match status" value="1"/>
</dbReference>
<evidence type="ECO:0000256" key="1">
    <source>
        <dbReference type="ARBA" id="ARBA00004651"/>
    </source>
</evidence>
<dbReference type="CDD" id="cd06261">
    <property type="entry name" value="TM_PBP2"/>
    <property type="match status" value="1"/>
</dbReference>
<keyword evidence="6 8" id="KW-1133">Transmembrane helix</keyword>
<evidence type="ECO:0000313" key="11">
    <source>
        <dbReference type="Proteomes" id="UP000199664"/>
    </source>
</evidence>
<keyword evidence="7 8" id="KW-0472">Membrane</keyword>
<dbReference type="GO" id="GO:0005886">
    <property type="term" value="C:plasma membrane"/>
    <property type="evidence" value="ECO:0007669"/>
    <property type="project" value="UniProtKB-SubCell"/>
</dbReference>
<evidence type="ECO:0000256" key="7">
    <source>
        <dbReference type="ARBA" id="ARBA00023136"/>
    </source>
</evidence>
<accession>A0A1H7T2Z0</accession>
<dbReference type="InterPro" id="IPR000515">
    <property type="entry name" value="MetI-like"/>
</dbReference>
<sequence>MSRRNLLAAALIAPLLLLVTLSFLVPLGATLYRAVDDPEFSTALPRTAALLRAWDGKDLPPDEAFAAIVEELRAAQQNQEAGAVLSRLNFEETGLRSLLLQAARASARLAPPIKDGLIALNPRWGEPELWRMFKRATGPWTSLYLLRSLDMRPTDKGIVHAGAEDAVFLPLFWRTFEISLIVTVICALLAYPVAYTLSILPQGWANAGMMLVLIPFWTSILVRTTAWFIILQREGPINALLMAFDIVNQPLTMIFTRFAVYLAMVHVLLPFAILPLYGVMKGIKPDYMRAAASLGAPGWRRFLRIYLPLTMPGVAAGSLMVFMLSVGFYITPALVGGSGDQMVSYFIAFFTNTSVNWGMAAALATLLMAMTALLVIVARLIVPGFRSGNVKV</sequence>
<evidence type="ECO:0000256" key="5">
    <source>
        <dbReference type="ARBA" id="ARBA00022692"/>
    </source>
</evidence>
<dbReference type="Gene3D" id="1.10.3720.10">
    <property type="entry name" value="MetI-like"/>
    <property type="match status" value="1"/>
</dbReference>